<dbReference type="RefSeq" id="XP_024384045.1">
    <property type="nucleotide sequence ID" value="XM_024528277.2"/>
</dbReference>
<feature type="transmembrane region" description="Helical" evidence="8">
    <location>
        <begin position="154"/>
        <end position="186"/>
    </location>
</feature>
<dbReference type="STRING" id="3218.A9TED0"/>
<feature type="transmembrane region" description="Helical" evidence="8">
    <location>
        <begin position="53"/>
        <end position="75"/>
    </location>
</feature>
<dbReference type="eggNOG" id="KOG0858">
    <property type="taxonomic scope" value="Eukaryota"/>
</dbReference>
<dbReference type="OMA" id="SSPAEWY"/>
<comment type="subcellular location">
    <subcellularLocation>
        <location evidence="2 8">Endoplasmic reticulum membrane</location>
        <topology evidence="2 8">Multi-pass membrane protein</topology>
    </subcellularLocation>
</comment>
<evidence type="ECO:0000256" key="3">
    <source>
        <dbReference type="ARBA" id="ARBA00008917"/>
    </source>
</evidence>
<evidence type="ECO:0000256" key="4">
    <source>
        <dbReference type="ARBA" id="ARBA00022692"/>
    </source>
</evidence>
<evidence type="ECO:0000256" key="8">
    <source>
        <dbReference type="RuleBase" id="RU363059"/>
    </source>
</evidence>
<dbReference type="EnsemblPlants" id="Pp3c9_3330V3.1">
    <property type="protein sequence ID" value="Pp3c9_3330V3.1"/>
    <property type="gene ID" value="Pp3c9_3330"/>
</dbReference>
<reference evidence="9 11" key="1">
    <citation type="journal article" date="2008" name="Science">
        <title>The Physcomitrella genome reveals evolutionary insights into the conquest of land by plants.</title>
        <authorList>
            <person name="Rensing S."/>
            <person name="Lang D."/>
            <person name="Zimmer A."/>
            <person name="Terry A."/>
            <person name="Salamov A."/>
            <person name="Shapiro H."/>
            <person name="Nishiyama T."/>
            <person name="Perroud P.-F."/>
            <person name="Lindquist E."/>
            <person name="Kamisugi Y."/>
            <person name="Tanahashi T."/>
            <person name="Sakakibara K."/>
            <person name="Fujita T."/>
            <person name="Oishi K."/>
            <person name="Shin-I T."/>
            <person name="Kuroki Y."/>
            <person name="Toyoda A."/>
            <person name="Suzuki Y."/>
            <person name="Hashimoto A."/>
            <person name="Yamaguchi K."/>
            <person name="Sugano A."/>
            <person name="Kohara Y."/>
            <person name="Fujiyama A."/>
            <person name="Anterola A."/>
            <person name="Aoki S."/>
            <person name="Ashton N."/>
            <person name="Barbazuk W.B."/>
            <person name="Barker E."/>
            <person name="Bennetzen J."/>
            <person name="Bezanilla M."/>
            <person name="Blankenship R."/>
            <person name="Cho S.H."/>
            <person name="Dutcher S."/>
            <person name="Estelle M."/>
            <person name="Fawcett J.A."/>
            <person name="Gundlach H."/>
            <person name="Hanada K."/>
            <person name="Heyl A."/>
            <person name="Hicks K.A."/>
            <person name="Hugh J."/>
            <person name="Lohr M."/>
            <person name="Mayer K."/>
            <person name="Melkozernov A."/>
            <person name="Murata T."/>
            <person name="Nelson D."/>
            <person name="Pils B."/>
            <person name="Prigge M."/>
            <person name="Reiss B."/>
            <person name="Renner T."/>
            <person name="Rombauts S."/>
            <person name="Rushton P."/>
            <person name="Sanderfoot A."/>
            <person name="Schween G."/>
            <person name="Shiu S.-H."/>
            <person name="Stueber K."/>
            <person name="Theodoulou F.L."/>
            <person name="Tu H."/>
            <person name="Van de Peer Y."/>
            <person name="Verrier P.J."/>
            <person name="Waters E."/>
            <person name="Wood A."/>
            <person name="Yang L."/>
            <person name="Cove D."/>
            <person name="Cuming A."/>
            <person name="Hasebe M."/>
            <person name="Lucas S."/>
            <person name="Mishler D.B."/>
            <person name="Reski R."/>
            <person name="Grigoriev I."/>
            <person name="Quatrano R.S."/>
            <person name="Boore J.L."/>
        </authorList>
    </citation>
    <scope>NUCLEOTIDE SEQUENCE [LARGE SCALE GENOMIC DNA]</scope>
    <source>
        <strain evidence="10 11">cv. Gransden 2004</strain>
    </source>
</reference>
<dbReference type="KEGG" id="ppp:112286412"/>
<accession>A9TED0</accession>
<keyword evidence="7 8" id="KW-0472">Membrane</keyword>
<dbReference type="AlphaFoldDB" id="A9TED0"/>
<dbReference type="GeneID" id="112286412"/>
<evidence type="ECO:0000256" key="7">
    <source>
        <dbReference type="ARBA" id="ARBA00023136"/>
    </source>
</evidence>
<reference evidence="10" key="3">
    <citation type="submission" date="2020-12" db="UniProtKB">
        <authorList>
            <consortium name="EnsemblPlants"/>
        </authorList>
    </citation>
    <scope>IDENTIFICATION</scope>
</reference>
<comment type="function">
    <text evidence="1">May be involved in the degradation process of specific misfolded endoplasmic reticulum (ER) luminal proteins.</text>
</comment>
<dbReference type="HOGENOM" id="CLU_051898_5_0_1"/>
<keyword evidence="11" id="KW-1185">Reference proteome</keyword>
<dbReference type="PaxDb" id="3218-PP1S213_66V6.1"/>
<evidence type="ECO:0000256" key="2">
    <source>
        <dbReference type="ARBA" id="ARBA00004477"/>
    </source>
</evidence>
<dbReference type="Gramene" id="Pp3c9_3330V3.1">
    <property type="protein sequence ID" value="Pp3c9_3330V3.1"/>
    <property type="gene ID" value="Pp3c9_3330"/>
</dbReference>
<evidence type="ECO:0000313" key="11">
    <source>
        <dbReference type="Proteomes" id="UP000006727"/>
    </source>
</evidence>
<keyword evidence="4 8" id="KW-0812">Transmembrane</keyword>
<comment type="similarity">
    <text evidence="3 8">Belongs to the derlin family.</text>
</comment>
<comment type="function">
    <text evidence="8">May be involved in the degradation of misfolded endoplasmic reticulum (ER) luminal proteins.</text>
</comment>
<dbReference type="GO" id="GO:0005789">
    <property type="term" value="C:endoplasmic reticulum membrane"/>
    <property type="evidence" value="ECO:0000318"/>
    <property type="project" value="GO_Central"/>
</dbReference>
<reference evidence="9 11" key="2">
    <citation type="journal article" date="2018" name="Plant J.">
        <title>The Physcomitrella patens chromosome-scale assembly reveals moss genome structure and evolution.</title>
        <authorList>
            <person name="Lang D."/>
            <person name="Ullrich K.K."/>
            <person name="Murat F."/>
            <person name="Fuchs J."/>
            <person name="Jenkins J."/>
            <person name="Haas F.B."/>
            <person name="Piednoel M."/>
            <person name="Gundlach H."/>
            <person name="Van Bel M."/>
            <person name="Meyberg R."/>
            <person name="Vives C."/>
            <person name="Morata J."/>
            <person name="Symeonidi A."/>
            <person name="Hiss M."/>
            <person name="Muchero W."/>
            <person name="Kamisugi Y."/>
            <person name="Saleh O."/>
            <person name="Blanc G."/>
            <person name="Decker E.L."/>
            <person name="van Gessel N."/>
            <person name="Grimwood J."/>
            <person name="Hayes R.D."/>
            <person name="Graham S.W."/>
            <person name="Gunter L.E."/>
            <person name="McDaniel S.F."/>
            <person name="Hoernstein S.N.W."/>
            <person name="Larsson A."/>
            <person name="Li F.W."/>
            <person name="Perroud P.F."/>
            <person name="Phillips J."/>
            <person name="Ranjan P."/>
            <person name="Rokshar D.S."/>
            <person name="Rothfels C.J."/>
            <person name="Schneider L."/>
            <person name="Shu S."/>
            <person name="Stevenson D.W."/>
            <person name="Thummler F."/>
            <person name="Tillich M."/>
            <person name="Villarreal Aguilar J.C."/>
            <person name="Widiez T."/>
            <person name="Wong G.K."/>
            <person name="Wymore A."/>
            <person name="Zhang Y."/>
            <person name="Zimmer A.D."/>
            <person name="Quatrano R.S."/>
            <person name="Mayer K.F.X."/>
            <person name="Goodstein D."/>
            <person name="Casacuberta J.M."/>
            <person name="Vandepoele K."/>
            <person name="Reski R."/>
            <person name="Cuming A.C."/>
            <person name="Tuskan G.A."/>
            <person name="Maumus F."/>
            <person name="Salse J."/>
            <person name="Schmutz J."/>
            <person name="Rensing S.A."/>
        </authorList>
    </citation>
    <scope>NUCLEOTIDE SEQUENCE [LARGE SCALE GENOMIC DNA]</scope>
    <source>
        <strain evidence="10 11">cv. Gransden 2004</strain>
    </source>
</reference>
<dbReference type="GO" id="GO:0005047">
    <property type="term" value="F:signal recognition particle binding"/>
    <property type="evidence" value="ECO:0000318"/>
    <property type="project" value="GO_Central"/>
</dbReference>
<dbReference type="EMBL" id="ABEU02000009">
    <property type="protein sequence ID" value="PNR47739.1"/>
    <property type="molecule type" value="Genomic_DNA"/>
</dbReference>
<evidence type="ECO:0000313" key="9">
    <source>
        <dbReference type="EMBL" id="PNR47739.1"/>
    </source>
</evidence>
<name>A9TED0_PHYPA</name>
<feature type="transmembrane region" description="Helical" evidence="8">
    <location>
        <begin position="18"/>
        <end position="41"/>
    </location>
</feature>
<dbReference type="GO" id="GO:0036503">
    <property type="term" value="P:ERAD pathway"/>
    <property type="evidence" value="ECO:0000318"/>
    <property type="project" value="GO_Central"/>
</dbReference>
<dbReference type="Proteomes" id="UP000006727">
    <property type="component" value="Chromosome 9"/>
</dbReference>
<dbReference type="FunCoup" id="A9TED0">
    <property type="interactions" value="1370"/>
</dbReference>
<dbReference type="Pfam" id="PF04511">
    <property type="entry name" value="DER1"/>
    <property type="match status" value="1"/>
</dbReference>
<dbReference type="Gramene" id="Pp3c9_3330V3.2">
    <property type="protein sequence ID" value="Pp3c9_3330V3.2"/>
    <property type="gene ID" value="Pp3c9_3330"/>
</dbReference>
<evidence type="ECO:0000256" key="6">
    <source>
        <dbReference type="ARBA" id="ARBA00022989"/>
    </source>
</evidence>
<dbReference type="GO" id="GO:0030968">
    <property type="term" value="P:endoplasmic reticulum unfolded protein response"/>
    <property type="evidence" value="ECO:0000318"/>
    <property type="project" value="GO_Central"/>
</dbReference>
<dbReference type="PANTHER" id="PTHR11009">
    <property type="entry name" value="DER1-LIKE PROTEIN, DERLIN"/>
    <property type="match status" value="1"/>
</dbReference>
<dbReference type="EnsemblPlants" id="Pp3c9_3330V3.2">
    <property type="protein sequence ID" value="Pp3c9_3330V3.2"/>
    <property type="gene ID" value="Pp3c9_3330"/>
</dbReference>
<organism evidence="9">
    <name type="scientific">Physcomitrium patens</name>
    <name type="common">Spreading-leaved earth moss</name>
    <name type="synonym">Physcomitrella patens</name>
    <dbReference type="NCBI Taxonomy" id="3218"/>
    <lineage>
        <taxon>Eukaryota</taxon>
        <taxon>Viridiplantae</taxon>
        <taxon>Streptophyta</taxon>
        <taxon>Embryophyta</taxon>
        <taxon>Bryophyta</taxon>
        <taxon>Bryophytina</taxon>
        <taxon>Bryopsida</taxon>
        <taxon>Funariidae</taxon>
        <taxon>Funariales</taxon>
        <taxon>Funariaceae</taxon>
        <taxon>Physcomitrium</taxon>
    </lineage>
</organism>
<evidence type="ECO:0000313" key="10">
    <source>
        <dbReference type="EnsemblPlants" id="Pp3c9_3330V3.1"/>
    </source>
</evidence>
<dbReference type="OrthoDB" id="1716531at2759"/>
<keyword evidence="6 8" id="KW-1133">Transmembrane helix</keyword>
<sequence>MSSPGEWFYSLPPVSKTYGTLCFLTTIAFTLHLVSPAWLYLDFALVTKNFQIWRLLTNFFFLGSFSIPFGVRLMMIARYGVQLEQGPFKDRTADFLWMMIVSVISFLVLSLTVPFFKSFFLGPSLVFMLLYVWSREFPTSTVSIMGLVNLQGFWLPWAMLLVNTIFGMPIMSDLLGIIVGHVYYFLTVLHPRAGGQEYLKTPTWVRKLATKWSVAGPVAFSPTPTPQAAATAAGARPVFTGRSYRLNQ</sequence>
<protein>
    <recommendedName>
        <fullName evidence="8">Derlin</fullName>
    </recommendedName>
</protein>
<dbReference type="InterPro" id="IPR007599">
    <property type="entry name" value="DER1"/>
</dbReference>
<dbReference type="InterPro" id="IPR035952">
    <property type="entry name" value="Rhomboid-like_sf"/>
</dbReference>
<evidence type="ECO:0000256" key="1">
    <source>
        <dbReference type="ARBA" id="ARBA00003292"/>
    </source>
</evidence>
<evidence type="ECO:0000256" key="5">
    <source>
        <dbReference type="ARBA" id="ARBA00022824"/>
    </source>
</evidence>
<proteinExistence type="inferred from homology"/>
<feature type="transmembrane region" description="Helical" evidence="8">
    <location>
        <begin position="95"/>
        <end position="113"/>
    </location>
</feature>
<dbReference type="SUPFAM" id="SSF144091">
    <property type="entry name" value="Rhomboid-like"/>
    <property type="match status" value="1"/>
</dbReference>
<keyword evidence="5 8" id="KW-0256">Endoplasmic reticulum</keyword>
<gene>
    <name evidence="10" type="primary">LOC112286412</name>
    <name evidence="9" type="ORF">PHYPA_012212</name>
</gene>